<evidence type="ECO:0000313" key="10">
    <source>
        <dbReference type="Proteomes" id="UP000612893"/>
    </source>
</evidence>
<feature type="binding site" evidence="7">
    <location>
        <position position="229"/>
    </location>
    <ligand>
        <name>Zn(2+)</name>
        <dbReference type="ChEBI" id="CHEBI:29105"/>
        <label>3</label>
    </ligand>
</feature>
<dbReference type="Pfam" id="PF01261">
    <property type="entry name" value="AP_endonuc_2"/>
    <property type="match status" value="1"/>
</dbReference>
<dbReference type="PROSITE" id="PS00731">
    <property type="entry name" value="AP_NUCLEASE_F2_3"/>
    <property type="match status" value="1"/>
</dbReference>
<dbReference type="SMART" id="SM00518">
    <property type="entry name" value="AP2Ec"/>
    <property type="match status" value="1"/>
</dbReference>
<reference evidence="9" key="1">
    <citation type="submission" date="2020-10" db="EMBL/GenBank/DDBJ databases">
        <title>Ca. Dormibacterota MAGs.</title>
        <authorList>
            <person name="Montgomery K."/>
        </authorList>
    </citation>
    <scope>NUCLEOTIDE SEQUENCE [LARGE SCALE GENOMIC DNA]</scope>
    <source>
        <strain evidence="9">SC8812_S17_10</strain>
    </source>
</reference>
<keyword evidence="10" id="KW-1185">Reference proteome</keyword>
<comment type="cofactor">
    <cofactor evidence="7">
        <name>Zn(2+)</name>
        <dbReference type="ChEBI" id="CHEBI:29105"/>
    </cofactor>
    <text evidence="7">Binds 3 Zn(2+) ions.</text>
</comment>
<feature type="binding site" evidence="7">
    <location>
        <position position="107"/>
    </location>
    <ligand>
        <name>Zn(2+)</name>
        <dbReference type="ChEBI" id="CHEBI:29105"/>
        <label>1</label>
    </ligand>
</feature>
<keyword evidence="7" id="KW-0540">Nuclease</keyword>
<keyword evidence="4 7" id="KW-0378">Hydrolase</keyword>
<dbReference type="PROSITE" id="PS51432">
    <property type="entry name" value="AP_NUCLEASE_F2_4"/>
    <property type="match status" value="1"/>
</dbReference>
<feature type="binding site" evidence="7">
    <location>
        <position position="177"/>
    </location>
    <ligand>
        <name>Zn(2+)</name>
        <dbReference type="ChEBI" id="CHEBI:29105"/>
        <label>2</label>
    </ligand>
</feature>
<dbReference type="InterPro" id="IPR013022">
    <property type="entry name" value="Xyl_isomerase-like_TIM-brl"/>
</dbReference>
<dbReference type="RefSeq" id="WP_338204259.1">
    <property type="nucleotide sequence ID" value="NZ_JAEKNR010000204.1"/>
</dbReference>
<dbReference type="PANTHER" id="PTHR21445">
    <property type="entry name" value="ENDONUCLEASE IV ENDODEOXYRIBONUCLEASE IV"/>
    <property type="match status" value="1"/>
</dbReference>
<proteinExistence type="inferred from homology"/>
<dbReference type="GO" id="GO:0008270">
    <property type="term" value="F:zinc ion binding"/>
    <property type="evidence" value="ECO:0007669"/>
    <property type="project" value="UniProtKB-UniRule"/>
</dbReference>
<evidence type="ECO:0000256" key="4">
    <source>
        <dbReference type="ARBA" id="ARBA00022801"/>
    </source>
</evidence>
<feature type="binding site" evidence="7">
    <location>
        <position position="259"/>
    </location>
    <ligand>
        <name>Zn(2+)</name>
        <dbReference type="ChEBI" id="CHEBI:29105"/>
        <label>2</label>
    </ligand>
</feature>
<dbReference type="AlphaFoldDB" id="A0A934KCA4"/>
<comment type="catalytic activity">
    <reaction evidence="7">
        <text>Endonucleolytic cleavage to 5'-phosphooligonucleotide end-products.</text>
        <dbReference type="EC" id="3.1.21.2"/>
    </reaction>
</comment>
<dbReference type="InterPro" id="IPR036237">
    <property type="entry name" value="Xyl_isomerase-like_sf"/>
</dbReference>
<feature type="binding site" evidence="7">
    <location>
        <position position="144"/>
    </location>
    <ligand>
        <name>Zn(2+)</name>
        <dbReference type="ChEBI" id="CHEBI:29105"/>
        <label>2</label>
    </ligand>
</feature>
<keyword evidence="6 7" id="KW-0234">DNA repair</keyword>
<evidence type="ECO:0000256" key="1">
    <source>
        <dbReference type="ARBA" id="ARBA00005340"/>
    </source>
</evidence>
<dbReference type="CDD" id="cd00019">
    <property type="entry name" value="AP2Ec"/>
    <property type="match status" value="1"/>
</dbReference>
<protein>
    <recommendedName>
        <fullName evidence="7">Probable endonuclease 4</fullName>
        <ecNumber evidence="7">3.1.21.2</ecNumber>
    </recommendedName>
    <alternativeName>
        <fullName evidence="7">Endodeoxyribonuclease IV</fullName>
    </alternativeName>
    <alternativeName>
        <fullName evidence="7">Endonuclease IV</fullName>
    </alternativeName>
</protein>
<comment type="similarity">
    <text evidence="1 7">Belongs to the AP endonuclease 2 family.</text>
</comment>
<evidence type="ECO:0000256" key="5">
    <source>
        <dbReference type="ARBA" id="ARBA00022833"/>
    </source>
</evidence>
<feature type="binding site" evidence="7">
    <location>
        <position position="67"/>
    </location>
    <ligand>
        <name>Zn(2+)</name>
        <dbReference type="ChEBI" id="CHEBI:29105"/>
        <label>1</label>
    </ligand>
</feature>
<sequence length="281" mass="30515">MPVLGAHVESRGGLHNAFPNAQEMGAKAIQVHPTPPNYWGSPKLDGDRIARFKEAFDQAGHPPFYFHAVYLINLAGDDPVLRKRSESTLAGYLKAADELGIDGVIFHTGSHKGIGFDACLPTIVGHLTSVMERADPQRSLLLIENNAGMGGCVGARFEEIRTMLDAVSDPRVRACFDTCHAFASGYDERTVEAARATVDEWDRVVGLENLVAVHCNDSQTGLGSNRDRHANIGQGEIGEDGFRALLHDPRLADRPFILEVPGFEGKGPDAANLEILRRLAN</sequence>
<evidence type="ECO:0000256" key="7">
    <source>
        <dbReference type="HAMAP-Rule" id="MF_00152"/>
    </source>
</evidence>
<dbReference type="PANTHER" id="PTHR21445:SF0">
    <property type="entry name" value="APURINIC-APYRIMIDINIC ENDONUCLEASE"/>
    <property type="match status" value="1"/>
</dbReference>
<dbReference type="EC" id="3.1.21.2" evidence="7"/>
<accession>A0A934KCA4</accession>
<evidence type="ECO:0000256" key="3">
    <source>
        <dbReference type="ARBA" id="ARBA00022763"/>
    </source>
</evidence>
<feature type="binding site" evidence="7">
    <location>
        <position position="144"/>
    </location>
    <ligand>
        <name>Zn(2+)</name>
        <dbReference type="ChEBI" id="CHEBI:29105"/>
        <label>1</label>
    </ligand>
</feature>
<dbReference type="GO" id="GO:0008833">
    <property type="term" value="F:deoxyribonuclease IV (phage-T4-induced) activity"/>
    <property type="evidence" value="ECO:0007669"/>
    <property type="project" value="UniProtKB-UniRule"/>
</dbReference>
<name>A0A934KCA4_9BACT</name>
<organism evidence="9 10">
    <name type="scientific">Candidatus Nephthysia bennettiae</name>
    <dbReference type="NCBI Taxonomy" id="3127016"/>
    <lineage>
        <taxon>Bacteria</taxon>
        <taxon>Bacillati</taxon>
        <taxon>Candidatus Dormiibacterota</taxon>
        <taxon>Candidatus Dormibacteria</taxon>
        <taxon>Candidatus Dormibacterales</taxon>
        <taxon>Candidatus Dormibacteraceae</taxon>
        <taxon>Candidatus Nephthysia</taxon>
    </lineage>
</organism>
<feature type="binding site" evidence="7">
    <location>
        <position position="180"/>
    </location>
    <ligand>
        <name>Zn(2+)</name>
        <dbReference type="ChEBI" id="CHEBI:29105"/>
        <label>3</label>
    </ligand>
</feature>
<gene>
    <name evidence="7" type="primary">nfo</name>
    <name evidence="9" type="ORF">JF922_20475</name>
</gene>
<evidence type="ECO:0000259" key="8">
    <source>
        <dbReference type="Pfam" id="PF01261"/>
    </source>
</evidence>
<keyword evidence="3 7" id="KW-0227">DNA damage</keyword>
<dbReference type="Proteomes" id="UP000612893">
    <property type="component" value="Unassembled WGS sequence"/>
</dbReference>
<dbReference type="Gene3D" id="3.20.20.150">
    <property type="entry name" value="Divalent-metal-dependent TIM barrel enzymes"/>
    <property type="match status" value="1"/>
</dbReference>
<dbReference type="GO" id="GO:0006281">
    <property type="term" value="P:DNA repair"/>
    <property type="evidence" value="ECO:0007669"/>
    <property type="project" value="UniProtKB-UniRule"/>
</dbReference>
<dbReference type="HAMAP" id="MF_00152">
    <property type="entry name" value="Nfo"/>
    <property type="match status" value="1"/>
</dbReference>
<comment type="caution">
    <text evidence="9">The sequence shown here is derived from an EMBL/GenBank/DDBJ whole genome shotgun (WGS) entry which is preliminary data.</text>
</comment>
<comment type="function">
    <text evidence="7">Endonuclease IV plays a role in DNA repair. It cleaves phosphodiester bonds at apurinic or apyrimidinic (AP) sites, generating a 3'-hydroxyl group and a 5'-terminal sugar phosphate.</text>
</comment>
<dbReference type="EMBL" id="JAEKNR010000204">
    <property type="protein sequence ID" value="MBJ7600433.1"/>
    <property type="molecule type" value="Genomic_DNA"/>
</dbReference>
<keyword evidence="5 7" id="KW-0862">Zinc</keyword>
<evidence type="ECO:0000313" key="9">
    <source>
        <dbReference type="EMBL" id="MBJ7600433.1"/>
    </source>
</evidence>
<dbReference type="SUPFAM" id="SSF51658">
    <property type="entry name" value="Xylose isomerase-like"/>
    <property type="match status" value="1"/>
</dbReference>
<feature type="domain" description="Xylose isomerase-like TIM barrel" evidence="8">
    <location>
        <begin position="20"/>
        <end position="271"/>
    </location>
</feature>
<keyword evidence="2 7" id="KW-0479">Metal-binding</keyword>
<keyword evidence="7" id="KW-0255">Endonuclease</keyword>
<evidence type="ECO:0000256" key="6">
    <source>
        <dbReference type="ARBA" id="ARBA00023204"/>
    </source>
</evidence>
<dbReference type="PROSITE" id="PS00729">
    <property type="entry name" value="AP_NUCLEASE_F2_1"/>
    <property type="match status" value="1"/>
</dbReference>
<feature type="binding site" evidence="7">
    <location>
        <position position="214"/>
    </location>
    <ligand>
        <name>Zn(2+)</name>
        <dbReference type="ChEBI" id="CHEBI:29105"/>
        <label>2</label>
    </ligand>
</feature>
<dbReference type="InterPro" id="IPR001719">
    <property type="entry name" value="AP_endonuc_2"/>
</dbReference>
<feature type="binding site" evidence="7">
    <location>
        <position position="227"/>
    </location>
    <ligand>
        <name>Zn(2+)</name>
        <dbReference type="ChEBI" id="CHEBI:29105"/>
        <label>3</label>
    </ligand>
</feature>
<evidence type="ECO:0000256" key="2">
    <source>
        <dbReference type="ARBA" id="ARBA00022723"/>
    </source>
</evidence>
<dbReference type="InterPro" id="IPR018246">
    <property type="entry name" value="AP_endonuc_F2_Zn_BS"/>
</dbReference>
<dbReference type="NCBIfam" id="TIGR00587">
    <property type="entry name" value="nfo"/>
    <property type="match status" value="1"/>
</dbReference>